<keyword evidence="2" id="KW-0677">Repeat</keyword>
<dbReference type="Pfam" id="PF13499">
    <property type="entry name" value="EF-hand_7"/>
    <property type="match status" value="1"/>
</dbReference>
<dbReference type="CDD" id="cd00051">
    <property type="entry name" value="EFh"/>
    <property type="match status" value="2"/>
</dbReference>
<sequence length="259" mass="29526">MHKLPPTREVLLQHSKRVAYQSGIWCTSEHNVQHAPYPEGRGWTMNGNRLFWVPVWNMLPVSSKACGFVVQPSSSGVFAPDLETDDEDSCPPTRCLPDRLETISQATKFTKDEIRYVYRAFKTECPSGIISEATFKSIYAKFFPLGDSSQYAHYVFTNLDKGHTGIITFRDFMFGMSVVMKGSLQERLRWAFSLYDINHDGFITRQELLDVISAIYSLLGDSRDRPKKSTLVHKLDLNNDGVITIDEFIHYCSKVSYAS</sequence>
<dbReference type="Gene3D" id="1.10.238.10">
    <property type="entry name" value="EF-hand"/>
    <property type="match status" value="1"/>
</dbReference>
<dbReference type="SMART" id="SM00054">
    <property type="entry name" value="EFh"/>
    <property type="match status" value="3"/>
</dbReference>
<evidence type="ECO:0000313" key="5">
    <source>
        <dbReference type="EMBL" id="CAG2058792.1"/>
    </source>
</evidence>
<dbReference type="InterPro" id="IPR028846">
    <property type="entry name" value="Recoverin"/>
</dbReference>
<dbReference type="Proteomes" id="UP001153148">
    <property type="component" value="Unassembled WGS sequence"/>
</dbReference>
<dbReference type="InterPro" id="IPR002048">
    <property type="entry name" value="EF_hand_dom"/>
</dbReference>
<organism evidence="5 6">
    <name type="scientific">Timema podura</name>
    <name type="common">Walking stick</name>
    <dbReference type="NCBI Taxonomy" id="61482"/>
    <lineage>
        <taxon>Eukaryota</taxon>
        <taxon>Metazoa</taxon>
        <taxon>Ecdysozoa</taxon>
        <taxon>Arthropoda</taxon>
        <taxon>Hexapoda</taxon>
        <taxon>Insecta</taxon>
        <taxon>Pterygota</taxon>
        <taxon>Neoptera</taxon>
        <taxon>Polyneoptera</taxon>
        <taxon>Phasmatodea</taxon>
        <taxon>Timematodea</taxon>
        <taxon>Timematoidea</taxon>
        <taxon>Timematidae</taxon>
        <taxon>Timema</taxon>
    </lineage>
</organism>
<dbReference type="PRINTS" id="PR00450">
    <property type="entry name" value="RECOVERIN"/>
</dbReference>
<dbReference type="InterPro" id="IPR011992">
    <property type="entry name" value="EF-hand-dom_pair"/>
</dbReference>
<gene>
    <name evidence="5" type="ORF">TPAB3V08_LOCUS5759</name>
</gene>
<accession>A0ABN7NVB6</accession>
<reference evidence="5" key="1">
    <citation type="submission" date="2021-03" db="EMBL/GenBank/DDBJ databases">
        <authorList>
            <person name="Tran Van P."/>
        </authorList>
    </citation>
    <scope>NUCLEOTIDE SEQUENCE</scope>
</reference>
<evidence type="ECO:0000259" key="4">
    <source>
        <dbReference type="PROSITE" id="PS50222"/>
    </source>
</evidence>
<dbReference type="PROSITE" id="PS50222">
    <property type="entry name" value="EF_HAND_2"/>
    <property type="match status" value="3"/>
</dbReference>
<comment type="caution">
    <text evidence="5">The sequence shown here is derived from an EMBL/GenBank/DDBJ whole genome shotgun (WGS) entry which is preliminary data.</text>
</comment>
<keyword evidence="1" id="KW-0479">Metal-binding</keyword>
<dbReference type="PANTHER" id="PTHR23055">
    <property type="entry name" value="CALCIUM BINDING PROTEINS"/>
    <property type="match status" value="1"/>
</dbReference>
<proteinExistence type="predicted"/>
<dbReference type="InterPro" id="IPR018247">
    <property type="entry name" value="EF_Hand_1_Ca_BS"/>
</dbReference>
<dbReference type="PANTHER" id="PTHR23055:SF167">
    <property type="entry name" value="EF-HAND DOMAIN-CONTAINING PROTEIN"/>
    <property type="match status" value="1"/>
</dbReference>
<evidence type="ECO:0000313" key="6">
    <source>
        <dbReference type="Proteomes" id="UP001153148"/>
    </source>
</evidence>
<feature type="domain" description="EF-hand" evidence="4">
    <location>
        <begin position="223"/>
        <end position="258"/>
    </location>
</feature>
<feature type="domain" description="EF-hand" evidence="4">
    <location>
        <begin position="183"/>
        <end position="218"/>
    </location>
</feature>
<feature type="domain" description="EF-hand" evidence="4">
    <location>
        <begin position="147"/>
        <end position="182"/>
    </location>
</feature>
<feature type="non-terminal residue" evidence="5">
    <location>
        <position position="259"/>
    </location>
</feature>
<evidence type="ECO:0000256" key="3">
    <source>
        <dbReference type="ARBA" id="ARBA00022837"/>
    </source>
</evidence>
<evidence type="ECO:0000256" key="1">
    <source>
        <dbReference type="ARBA" id="ARBA00022723"/>
    </source>
</evidence>
<name>A0ABN7NVB6_TIMPD</name>
<keyword evidence="6" id="KW-1185">Reference proteome</keyword>
<dbReference type="PROSITE" id="PS00018">
    <property type="entry name" value="EF_HAND_1"/>
    <property type="match status" value="2"/>
</dbReference>
<protein>
    <recommendedName>
        <fullName evidence="4">EF-hand domain-containing protein</fullName>
    </recommendedName>
</protein>
<dbReference type="EMBL" id="CAJPIN010007988">
    <property type="protein sequence ID" value="CAG2058792.1"/>
    <property type="molecule type" value="Genomic_DNA"/>
</dbReference>
<keyword evidence="3" id="KW-0106">Calcium</keyword>
<dbReference type="SUPFAM" id="SSF47473">
    <property type="entry name" value="EF-hand"/>
    <property type="match status" value="1"/>
</dbReference>
<evidence type="ECO:0000256" key="2">
    <source>
        <dbReference type="ARBA" id="ARBA00022737"/>
    </source>
</evidence>